<dbReference type="GO" id="GO:0006633">
    <property type="term" value="P:fatty acid biosynthetic process"/>
    <property type="evidence" value="ECO:0007669"/>
    <property type="project" value="TreeGrafter"/>
</dbReference>
<dbReference type="PANTHER" id="PTHR11712">
    <property type="entry name" value="POLYKETIDE SYNTHASE-RELATED"/>
    <property type="match status" value="1"/>
</dbReference>
<dbReference type="InterPro" id="IPR014030">
    <property type="entry name" value="Ketoacyl_synth_N"/>
</dbReference>
<dbReference type="EMBL" id="CP019633">
    <property type="protein sequence ID" value="AQQ08482.1"/>
    <property type="molecule type" value="Genomic_DNA"/>
</dbReference>
<dbReference type="AlphaFoldDB" id="A0A1Q2HM13"/>
<dbReference type="RefSeq" id="WP_161488042.1">
    <property type="nucleotide sequence ID" value="NZ_CP019633.1"/>
</dbReference>
<dbReference type="PANTHER" id="PTHR11712:SF336">
    <property type="entry name" value="3-OXOACYL-[ACYL-CARRIER-PROTEIN] SYNTHASE, MITOCHONDRIAL"/>
    <property type="match status" value="1"/>
</dbReference>
<dbReference type="PROSITE" id="PS52004">
    <property type="entry name" value="KS3_2"/>
    <property type="match status" value="1"/>
</dbReference>
<dbReference type="GO" id="GO:0004315">
    <property type="term" value="F:3-oxoacyl-[acyl-carrier-protein] synthase activity"/>
    <property type="evidence" value="ECO:0007669"/>
    <property type="project" value="UniProtKB-EC"/>
</dbReference>
<dbReference type="Pfam" id="PF00109">
    <property type="entry name" value="ketoacyl-synt"/>
    <property type="match status" value="1"/>
</dbReference>
<evidence type="ECO:0000256" key="3">
    <source>
        <dbReference type="RuleBase" id="RU003694"/>
    </source>
</evidence>
<dbReference type="SUPFAM" id="SSF53901">
    <property type="entry name" value="Thiolase-like"/>
    <property type="match status" value="2"/>
</dbReference>
<gene>
    <name evidence="5" type="primary">fabF_3</name>
    <name evidence="5" type="ORF">L21SP3_00263</name>
</gene>
<dbReference type="Pfam" id="PF02801">
    <property type="entry name" value="Ketoacyl-synt_C"/>
    <property type="match status" value="1"/>
</dbReference>
<organism evidence="5 6">
    <name type="scientific">Sedimentisphaera cyanobacteriorum</name>
    <dbReference type="NCBI Taxonomy" id="1940790"/>
    <lineage>
        <taxon>Bacteria</taxon>
        <taxon>Pseudomonadati</taxon>
        <taxon>Planctomycetota</taxon>
        <taxon>Phycisphaerae</taxon>
        <taxon>Sedimentisphaerales</taxon>
        <taxon>Sedimentisphaeraceae</taxon>
        <taxon>Sedimentisphaera</taxon>
    </lineage>
</organism>
<proteinExistence type="inferred from homology"/>
<dbReference type="InterPro" id="IPR020841">
    <property type="entry name" value="PKS_Beta-ketoAc_synthase_dom"/>
</dbReference>
<dbReference type="Gene3D" id="3.40.47.10">
    <property type="match status" value="2"/>
</dbReference>
<dbReference type="InterPro" id="IPR014031">
    <property type="entry name" value="Ketoacyl_synth_C"/>
</dbReference>
<evidence type="ECO:0000313" key="5">
    <source>
        <dbReference type="EMBL" id="AQQ08482.1"/>
    </source>
</evidence>
<dbReference type="KEGG" id="pbu:L21SP3_00263"/>
<keyword evidence="5" id="KW-0012">Acyltransferase</keyword>
<dbReference type="Proteomes" id="UP000188273">
    <property type="component" value="Chromosome"/>
</dbReference>
<keyword evidence="2 3" id="KW-0808">Transferase</keyword>
<keyword evidence="6" id="KW-1185">Reference proteome</keyword>
<dbReference type="STRING" id="1940790.L21SP3_00263"/>
<evidence type="ECO:0000256" key="1">
    <source>
        <dbReference type="ARBA" id="ARBA00008467"/>
    </source>
</evidence>
<protein>
    <submittedName>
        <fullName evidence="5">3-oxoacyl-[acyl-carrier-protein] synthase 2</fullName>
        <ecNumber evidence="5">2.3.1.179</ecNumber>
    </submittedName>
</protein>
<evidence type="ECO:0000259" key="4">
    <source>
        <dbReference type="PROSITE" id="PS52004"/>
    </source>
</evidence>
<sequence>MEQRIVLTGLGLIGPLGLSLEASWEKLIAGECGLSEIECFDAARMQCRIAGEAEQFKMRSYLPKYHRKAAKLMSRDIQLAVVAADDAFRTSGLGTKCIEAEPLIEPKRTAIGVGAGLINCDIPEIAASVAASLEDGEFDMQKWGREGMAELTPLWLLKYLPNMLACHIGIIHDIQGPGNNITTGECSGLQSVIETAETIESGFADYGIAGSGEASVHPITLMRAFKLGRLNTQDNDRPASAVRPLSEDACGTVLSEGAAMAVLETKAGADRRGAKAYAELAGFGESTSLSENYAALEQSGEGLAAAIKNAIEMAGIAPKDIDLIVPSAGGIKENDSAELNALRAVFEGSLADIPVCPWKKYFGLMGNAASGADLVLGAKAVSEGVVPGIGELAEQMPEGINAPADTQEKEIRYCVCCGFTPGGQTAAAVLKRSGE</sequence>
<name>A0A1Q2HM13_9BACT</name>
<dbReference type="InterPro" id="IPR000794">
    <property type="entry name" value="Beta-ketoacyl_synthase"/>
</dbReference>
<accession>A0A1Q2HM13</accession>
<comment type="similarity">
    <text evidence="1 3">Belongs to the thiolase-like superfamily. Beta-ketoacyl-ACP synthases family.</text>
</comment>
<dbReference type="EC" id="2.3.1.179" evidence="5"/>
<evidence type="ECO:0000256" key="2">
    <source>
        <dbReference type="ARBA" id="ARBA00022679"/>
    </source>
</evidence>
<evidence type="ECO:0000313" key="6">
    <source>
        <dbReference type="Proteomes" id="UP000188273"/>
    </source>
</evidence>
<dbReference type="GO" id="GO:0005829">
    <property type="term" value="C:cytosol"/>
    <property type="evidence" value="ECO:0007669"/>
    <property type="project" value="TreeGrafter"/>
</dbReference>
<dbReference type="OrthoDB" id="292158at2"/>
<feature type="domain" description="Ketosynthase family 3 (KS3)" evidence="4">
    <location>
        <begin position="2"/>
        <end position="432"/>
    </location>
</feature>
<reference evidence="6" key="1">
    <citation type="submission" date="2017-02" db="EMBL/GenBank/DDBJ databases">
        <title>Comparative genomics and description of representatives of a novel lineage of planctomycetes thriving in anoxic sediments.</title>
        <authorList>
            <person name="Spring S."/>
            <person name="Bunk B."/>
            <person name="Sproer C."/>
            <person name="Klenk H.-P."/>
        </authorList>
    </citation>
    <scope>NUCLEOTIDE SEQUENCE [LARGE SCALE GENOMIC DNA]</scope>
    <source>
        <strain evidence="6">L21-RPul-D3</strain>
    </source>
</reference>
<dbReference type="InterPro" id="IPR016039">
    <property type="entry name" value="Thiolase-like"/>
</dbReference>